<dbReference type="PROSITE" id="PS00893">
    <property type="entry name" value="NUDIX_BOX"/>
    <property type="match status" value="1"/>
</dbReference>
<proteinExistence type="predicted"/>
<comment type="caution">
    <text evidence="4">The sequence shown here is derived from an EMBL/GenBank/DDBJ whole genome shotgun (WGS) entry which is preliminary data.</text>
</comment>
<reference evidence="5" key="1">
    <citation type="journal article" date="2019" name="Int. J. Syst. Evol. Microbiol.">
        <title>The Global Catalogue of Microorganisms (GCM) 10K type strain sequencing project: providing services to taxonomists for standard genome sequencing and annotation.</title>
        <authorList>
            <consortium name="The Broad Institute Genomics Platform"/>
            <consortium name="The Broad Institute Genome Sequencing Center for Infectious Disease"/>
            <person name="Wu L."/>
            <person name="Ma J."/>
        </authorList>
    </citation>
    <scope>NUCLEOTIDE SEQUENCE [LARGE SCALE GENOMIC DNA]</scope>
    <source>
        <strain evidence="5">NBRC 113072</strain>
    </source>
</reference>
<evidence type="ECO:0000313" key="4">
    <source>
        <dbReference type="EMBL" id="GMA40892.1"/>
    </source>
</evidence>
<dbReference type="Proteomes" id="UP001157126">
    <property type="component" value="Unassembled WGS sequence"/>
</dbReference>
<gene>
    <name evidence="4" type="ORF">GCM10025883_29370</name>
</gene>
<evidence type="ECO:0000259" key="3">
    <source>
        <dbReference type="PROSITE" id="PS51462"/>
    </source>
</evidence>
<dbReference type="InterPro" id="IPR025109">
    <property type="entry name" value="DUF4031"/>
</dbReference>
<keyword evidence="2" id="KW-0378">Hydrolase</keyword>
<evidence type="ECO:0000313" key="5">
    <source>
        <dbReference type="Proteomes" id="UP001157126"/>
    </source>
</evidence>
<sequence length="270" mass="29334">MILVDPPAWEARGRVWSHVASDTSYAELHEFAARVGLHPLSYDGDHYDVPSERYEEVLAAGAVPSSAREILSRVHAAGLRFRKRRGERPLAAIPDGLPYLPVSHRLDLIASDREPPEETTVAAVTFVADERGRTLLIRSTHRDSWEGPGGWREPGEPVRDGAARELREESGMQVAPGDLAACAYERIILHEELTSGPGAGRLHPVSHIAVFAATVAGSGPASAHGPEGHELGWFGGDELESRCGGSPWWPILARLRRADGSHASRARPVR</sequence>
<dbReference type="Pfam" id="PF00293">
    <property type="entry name" value="NUDIX"/>
    <property type="match status" value="1"/>
</dbReference>
<dbReference type="PANTHER" id="PTHR43046">
    <property type="entry name" value="GDP-MANNOSE MANNOSYL HYDROLASE"/>
    <property type="match status" value="1"/>
</dbReference>
<dbReference type="InterPro" id="IPR020084">
    <property type="entry name" value="NUDIX_hydrolase_CS"/>
</dbReference>
<dbReference type="Pfam" id="PF13223">
    <property type="entry name" value="DUF4031"/>
    <property type="match status" value="1"/>
</dbReference>
<dbReference type="PANTHER" id="PTHR43046:SF2">
    <property type="entry name" value="8-OXO-DGTP DIPHOSPHATASE-RELATED"/>
    <property type="match status" value="1"/>
</dbReference>
<dbReference type="RefSeq" id="WP_284304520.1">
    <property type="nucleotide sequence ID" value="NZ_BSUO01000001.1"/>
</dbReference>
<feature type="domain" description="Nudix hydrolase" evidence="3">
    <location>
        <begin position="118"/>
        <end position="256"/>
    </location>
</feature>
<dbReference type="InterPro" id="IPR015797">
    <property type="entry name" value="NUDIX_hydrolase-like_dom_sf"/>
</dbReference>
<name>A0ABQ6IUQ8_9MICO</name>
<keyword evidence="5" id="KW-1185">Reference proteome</keyword>
<dbReference type="EMBL" id="BSUO01000001">
    <property type="protein sequence ID" value="GMA40892.1"/>
    <property type="molecule type" value="Genomic_DNA"/>
</dbReference>
<dbReference type="CDD" id="cd02883">
    <property type="entry name" value="NUDIX_Hydrolase"/>
    <property type="match status" value="1"/>
</dbReference>
<evidence type="ECO:0000256" key="2">
    <source>
        <dbReference type="ARBA" id="ARBA00022801"/>
    </source>
</evidence>
<evidence type="ECO:0000256" key="1">
    <source>
        <dbReference type="ARBA" id="ARBA00001946"/>
    </source>
</evidence>
<protein>
    <recommendedName>
        <fullName evidence="3">Nudix hydrolase domain-containing protein</fullName>
    </recommendedName>
</protein>
<dbReference type="SUPFAM" id="SSF55811">
    <property type="entry name" value="Nudix"/>
    <property type="match status" value="1"/>
</dbReference>
<comment type="cofactor">
    <cofactor evidence="1">
        <name>Mg(2+)</name>
        <dbReference type="ChEBI" id="CHEBI:18420"/>
    </cofactor>
</comment>
<dbReference type="PROSITE" id="PS51462">
    <property type="entry name" value="NUDIX"/>
    <property type="match status" value="1"/>
</dbReference>
<dbReference type="InterPro" id="IPR000086">
    <property type="entry name" value="NUDIX_hydrolase_dom"/>
</dbReference>
<dbReference type="Gene3D" id="3.90.79.10">
    <property type="entry name" value="Nucleoside Triphosphate Pyrophosphohydrolase"/>
    <property type="match status" value="1"/>
</dbReference>
<organism evidence="4 5">
    <name type="scientific">Mobilicoccus caccae</name>
    <dbReference type="NCBI Taxonomy" id="1859295"/>
    <lineage>
        <taxon>Bacteria</taxon>
        <taxon>Bacillati</taxon>
        <taxon>Actinomycetota</taxon>
        <taxon>Actinomycetes</taxon>
        <taxon>Micrococcales</taxon>
        <taxon>Dermatophilaceae</taxon>
        <taxon>Mobilicoccus</taxon>
    </lineage>
</organism>
<accession>A0ABQ6IUQ8</accession>